<protein>
    <submittedName>
        <fullName evidence="1">Uncharacterized protein</fullName>
    </submittedName>
</protein>
<organism evidence="1 2">
    <name type="scientific">Eruca vesicaria subsp. sativa</name>
    <name type="common">Garden rocket</name>
    <name type="synonym">Eruca sativa</name>
    <dbReference type="NCBI Taxonomy" id="29727"/>
    <lineage>
        <taxon>Eukaryota</taxon>
        <taxon>Viridiplantae</taxon>
        <taxon>Streptophyta</taxon>
        <taxon>Embryophyta</taxon>
        <taxon>Tracheophyta</taxon>
        <taxon>Spermatophyta</taxon>
        <taxon>Magnoliopsida</taxon>
        <taxon>eudicotyledons</taxon>
        <taxon>Gunneridae</taxon>
        <taxon>Pentapetalae</taxon>
        <taxon>rosids</taxon>
        <taxon>malvids</taxon>
        <taxon>Brassicales</taxon>
        <taxon>Brassicaceae</taxon>
        <taxon>Brassiceae</taxon>
        <taxon>Eruca</taxon>
    </lineage>
</organism>
<evidence type="ECO:0000313" key="1">
    <source>
        <dbReference type="EMBL" id="CAH8358893.1"/>
    </source>
</evidence>
<name>A0ABC8KSK1_ERUVS</name>
<evidence type="ECO:0000313" key="2">
    <source>
        <dbReference type="Proteomes" id="UP001642260"/>
    </source>
</evidence>
<keyword evidence="2" id="KW-1185">Reference proteome</keyword>
<reference evidence="1 2" key="1">
    <citation type="submission" date="2022-03" db="EMBL/GenBank/DDBJ databases">
        <authorList>
            <person name="Macdonald S."/>
            <person name="Ahmed S."/>
            <person name="Newling K."/>
        </authorList>
    </citation>
    <scope>NUCLEOTIDE SEQUENCE [LARGE SCALE GENOMIC DNA]</scope>
</reference>
<comment type="caution">
    <text evidence="1">The sequence shown here is derived from an EMBL/GenBank/DDBJ whole genome shotgun (WGS) entry which is preliminary data.</text>
</comment>
<sequence>MTERDQHGGSSSRRRRSLYHNLGGGHLFVGLETIPMLYELYEEELNYAASRSGMKMRKLFDNFNSKVINKIPKANDKTKRRM</sequence>
<dbReference type="Proteomes" id="UP001642260">
    <property type="component" value="Unassembled WGS sequence"/>
</dbReference>
<accession>A0ABC8KSK1</accession>
<dbReference type="EMBL" id="CAKOAT010255154">
    <property type="protein sequence ID" value="CAH8358893.1"/>
    <property type="molecule type" value="Genomic_DNA"/>
</dbReference>
<gene>
    <name evidence="1" type="ORF">ERUC_LOCUS24649</name>
</gene>
<proteinExistence type="predicted"/>
<dbReference type="AlphaFoldDB" id="A0ABC8KSK1"/>